<organism evidence="5 6">
    <name type="scientific">Pontiella sulfatireligans</name>
    <dbReference type="NCBI Taxonomy" id="2750658"/>
    <lineage>
        <taxon>Bacteria</taxon>
        <taxon>Pseudomonadati</taxon>
        <taxon>Kiritimatiellota</taxon>
        <taxon>Kiritimatiellia</taxon>
        <taxon>Kiritimatiellales</taxon>
        <taxon>Pontiellaceae</taxon>
        <taxon>Pontiella</taxon>
    </lineage>
</organism>
<evidence type="ECO:0000256" key="2">
    <source>
        <dbReference type="ARBA" id="ARBA00022801"/>
    </source>
</evidence>
<dbReference type="PANTHER" id="PTHR42693">
    <property type="entry name" value="ARYLSULFATASE FAMILY MEMBER"/>
    <property type="match status" value="1"/>
</dbReference>
<keyword evidence="3" id="KW-0732">Signal</keyword>
<gene>
    <name evidence="5" type="primary">atsA_45</name>
    <name evidence="5" type="ORF">SCARR_00591</name>
</gene>
<keyword evidence="2" id="KW-0378">Hydrolase</keyword>
<dbReference type="SUPFAM" id="SSF53649">
    <property type="entry name" value="Alkaline phosphatase-like"/>
    <property type="match status" value="1"/>
</dbReference>
<dbReference type="InterPro" id="IPR050738">
    <property type="entry name" value="Sulfatase"/>
</dbReference>
<dbReference type="RefSeq" id="WP_136060011.1">
    <property type="nucleotide sequence ID" value="NZ_CAAHFH010000001.1"/>
</dbReference>
<dbReference type="AlphaFoldDB" id="A0A6C2UEJ6"/>
<evidence type="ECO:0000259" key="4">
    <source>
        <dbReference type="Pfam" id="PF00884"/>
    </source>
</evidence>
<accession>A0A6C2UEJ6</accession>
<dbReference type="Proteomes" id="UP000346198">
    <property type="component" value="Unassembled WGS sequence"/>
</dbReference>
<feature type="domain" description="Sulfatase N-terminal" evidence="4">
    <location>
        <begin position="23"/>
        <end position="335"/>
    </location>
</feature>
<dbReference type="GO" id="GO:0004065">
    <property type="term" value="F:arylsulfatase activity"/>
    <property type="evidence" value="ECO:0007669"/>
    <property type="project" value="TreeGrafter"/>
</dbReference>
<dbReference type="CDD" id="cd16151">
    <property type="entry name" value="sulfatase_like"/>
    <property type="match status" value="1"/>
</dbReference>
<comment type="similarity">
    <text evidence="1">Belongs to the sulfatase family.</text>
</comment>
<dbReference type="InterPro" id="IPR000917">
    <property type="entry name" value="Sulfatase_N"/>
</dbReference>
<protein>
    <submittedName>
        <fullName evidence="5">Arylsulfatase</fullName>
    </submittedName>
</protein>
<name>A0A6C2UEJ6_9BACT</name>
<proteinExistence type="inferred from homology"/>
<evidence type="ECO:0000313" key="5">
    <source>
        <dbReference type="EMBL" id="VGO18538.1"/>
    </source>
</evidence>
<dbReference type="Gene3D" id="3.40.720.10">
    <property type="entry name" value="Alkaline Phosphatase, subunit A"/>
    <property type="match status" value="1"/>
</dbReference>
<dbReference type="PANTHER" id="PTHR42693:SF53">
    <property type="entry name" value="ENDO-4-O-SULFATASE"/>
    <property type="match status" value="1"/>
</dbReference>
<dbReference type="InterPro" id="IPR017850">
    <property type="entry name" value="Alkaline_phosphatase_core_sf"/>
</dbReference>
<evidence type="ECO:0000256" key="3">
    <source>
        <dbReference type="SAM" id="SignalP"/>
    </source>
</evidence>
<sequence>MKKNILTFFAVVAALSIRAAERPNIVLIMADDLGYECISANGANDYLTPNIDRLAAGGIRFKQCFSNPKCTPSRVKIMTGLYGARNYVEFGTLDRSQTTFAHQLKQAGYATAIAGKWQLGRELDAPTHFGFDQACLWQHIRTRTIAGRKGDTRYPNPHLEINGKEVDFNNGEYGPDICAKFICDFIETNKDRPFLAYYPMILPHWPFEATPDSADWDPKSMGGRKPKIPTPKAKAHFVDMVAYVDKIVGQVVDTLERNGLRENTLIIFTGDNGTEKSITSQWSGRDIHGGKGQATDEGTRVALVFNWPGRIQPEVNQTELVEFSDVLPTLCELSGAPLPANYPGDGLSLSPVLFKKGTRNKEFVFLKYDAKICLRNIDVGIIPQRKKGYQLLKYNGPYDSEPVDPANLLEKDRAFIENLQKFYEGFNH</sequence>
<feature type="signal peptide" evidence="3">
    <location>
        <begin position="1"/>
        <end position="19"/>
    </location>
</feature>
<evidence type="ECO:0000256" key="1">
    <source>
        <dbReference type="ARBA" id="ARBA00008779"/>
    </source>
</evidence>
<feature type="chain" id="PRO_5028914967" evidence="3">
    <location>
        <begin position="20"/>
        <end position="428"/>
    </location>
</feature>
<evidence type="ECO:0000313" key="6">
    <source>
        <dbReference type="Proteomes" id="UP000346198"/>
    </source>
</evidence>
<keyword evidence="6" id="KW-1185">Reference proteome</keyword>
<dbReference type="Pfam" id="PF00884">
    <property type="entry name" value="Sulfatase"/>
    <property type="match status" value="1"/>
</dbReference>
<reference evidence="5 6" key="1">
    <citation type="submission" date="2019-04" db="EMBL/GenBank/DDBJ databases">
        <authorList>
            <person name="Van Vliet M D."/>
        </authorList>
    </citation>
    <scope>NUCLEOTIDE SEQUENCE [LARGE SCALE GENOMIC DNA]</scope>
    <source>
        <strain evidence="5 6">F21</strain>
    </source>
</reference>
<dbReference type="EMBL" id="CAAHFH010000001">
    <property type="protein sequence ID" value="VGO18538.1"/>
    <property type="molecule type" value="Genomic_DNA"/>
</dbReference>